<protein>
    <submittedName>
        <fullName evidence="2">Uncharacterized protein</fullName>
    </submittedName>
</protein>
<feature type="region of interest" description="Disordered" evidence="1">
    <location>
        <begin position="33"/>
        <end position="60"/>
    </location>
</feature>
<accession>A0A3M0K561</accession>
<name>A0A3M0K561_HIRRU</name>
<keyword evidence="3" id="KW-1185">Reference proteome</keyword>
<dbReference type="EMBL" id="QRBI01000117">
    <property type="protein sequence ID" value="RMC08345.1"/>
    <property type="molecule type" value="Genomic_DNA"/>
</dbReference>
<proteinExistence type="predicted"/>
<evidence type="ECO:0000256" key="1">
    <source>
        <dbReference type="SAM" id="MobiDB-lite"/>
    </source>
</evidence>
<feature type="compositionally biased region" description="Basic and acidic residues" evidence="1">
    <location>
        <begin position="42"/>
        <end position="60"/>
    </location>
</feature>
<dbReference type="Proteomes" id="UP000269221">
    <property type="component" value="Unassembled WGS sequence"/>
</dbReference>
<sequence length="90" mass="10003">MYSEGREKGKGKGEKEWNGMEWNGMEWNGMERNGTVSSNLVGRDEGGGTLSKREQENHEGSWGELITAVRGLALSLSGFRLELEDILMVV</sequence>
<dbReference type="AlphaFoldDB" id="A0A3M0K561"/>
<evidence type="ECO:0000313" key="3">
    <source>
        <dbReference type="Proteomes" id="UP000269221"/>
    </source>
</evidence>
<organism evidence="2 3">
    <name type="scientific">Hirundo rustica rustica</name>
    <dbReference type="NCBI Taxonomy" id="333673"/>
    <lineage>
        <taxon>Eukaryota</taxon>
        <taxon>Metazoa</taxon>
        <taxon>Chordata</taxon>
        <taxon>Craniata</taxon>
        <taxon>Vertebrata</taxon>
        <taxon>Euteleostomi</taxon>
        <taxon>Archelosauria</taxon>
        <taxon>Archosauria</taxon>
        <taxon>Dinosauria</taxon>
        <taxon>Saurischia</taxon>
        <taxon>Theropoda</taxon>
        <taxon>Coelurosauria</taxon>
        <taxon>Aves</taxon>
        <taxon>Neognathae</taxon>
        <taxon>Neoaves</taxon>
        <taxon>Telluraves</taxon>
        <taxon>Australaves</taxon>
        <taxon>Passeriformes</taxon>
        <taxon>Sylvioidea</taxon>
        <taxon>Hirundinidae</taxon>
        <taxon>Hirundo</taxon>
    </lineage>
</organism>
<evidence type="ECO:0000313" key="2">
    <source>
        <dbReference type="EMBL" id="RMC08345.1"/>
    </source>
</evidence>
<gene>
    <name evidence="2" type="ORF">DUI87_14587</name>
</gene>
<comment type="caution">
    <text evidence="2">The sequence shown here is derived from an EMBL/GenBank/DDBJ whole genome shotgun (WGS) entry which is preliminary data.</text>
</comment>
<reference evidence="2 3" key="1">
    <citation type="submission" date="2018-07" db="EMBL/GenBank/DDBJ databases">
        <title>A high quality draft genome assembly of the barn swallow (H. rustica rustica).</title>
        <authorList>
            <person name="Formenti G."/>
            <person name="Chiara M."/>
            <person name="Poveda L."/>
            <person name="Francoijs K.-J."/>
            <person name="Bonisoli-Alquati A."/>
            <person name="Canova L."/>
            <person name="Gianfranceschi L."/>
            <person name="Horner D.S."/>
            <person name="Saino N."/>
        </authorList>
    </citation>
    <scope>NUCLEOTIDE SEQUENCE [LARGE SCALE GENOMIC DNA]</scope>
    <source>
        <strain evidence="2">Chelidonia</strain>
        <tissue evidence="2">Blood</tissue>
    </source>
</reference>
<dbReference type="OrthoDB" id="8965088at2759"/>